<evidence type="ECO:0000313" key="6">
    <source>
        <dbReference type="Proteomes" id="UP000322000"/>
    </source>
</evidence>
<keyword evidence="2" id="KW-0227">DNA damage</keyword>
<protein>
    <submittedName>
        <fullName evidence="7">Uncharacterized protein LOC113500908</fullName>
    </submittedName>
</protein>
<dbReference type="GeneID" id="113500908"/>
<sequence length="272" mass="31836">MWKRLQDTQYYILFTKDFVHEICITDYVNIWTTIFSEKTFLAQLKENNVGLELDNDGVDQENKKFIQKGLQLLSNPEKLKKISVVLEENNKTLKLKMIMWYGYNFCFECKLSKGSEELFFHKVTHMLLKTISDLRSSENELRSLLISKDKEIEEYKCEGGKIAHCHKTLPFNNREHLKKYKLYEENFGLSNVPTDLIKKGDDILRNNDIKQEHVADLNMKPVPVVKTEPSSQPGLESACPIPLIQSFVKREPEVKRETVNGCNKKKRKKFNL</sequence>
<evidence type="ECO:0000256" key="3">
    <source>
        <dbReference type="ARBA" id="ARBA00023204"/>
    </source>
</evidence>
<accession>A0A7E5WBV6</accession>
<evidence type="ECO:0000256" key="4">
    <source>
        <dbReference type="ARBA" id="ARBA00023242"/>
    </source>
</evidence>
<dbReference type="GO" id="GO:0005634">
    <property type="term" value="C:nucleus"/>
    <property type="evidence" value="ECO:0007669"/>
    <property type="project" value="UniProtKB-SubCell"/>
</dbReference>
<comment type="subcellular location">
    <subcellularLocation>
        <location evidence="1">Nucleus</location>
    </subcellularLocation>
</comment>
<dbReference type="InterPro" id="IPR015381">
    <property type="entry name" value="XLF-like_N"/>
</dbReference>
<keyword evidence="4" id="KW-0539">Nucleus</keyword>
<dbReference type="RefSeq" id="XP_026737636.1">
    <property type="nucleotide sequence ID" value="XM_026881835.1"/>
</dbReference>
<dbReference type="InterPro" id="IPR038051">
    <property type="entry name" value="XRCC4-like_N_sf"/>
</dbReference>
<dbReference type="AlphaFoldDB" id="A0A7E5WBV6"/>
<dbReference type="InParanoid" id="A0A7E5WBV6"/>
<evidence type="ECO:0000256" key="2">
    <source>
        <dbReference type="ARBA" id="ARBA00022763"/>
    </source>
</evidence>
<dbReference type="Gene3D" id="1.10.287.450">
    <property type="entry name" value="Helix hairpin bin"/>
    <property type="match status" value="1"/>
</dbReference>
<evidence type="ECO:0000313" key="7">
    <source>
        <dbReference type="RefSeq" id="XP_026737636.1"/>
    </source>
</evidence>
<evidence type="ECO:0000259" key="5">
    <source>
        <dbReference type="Pfam" id="PF09302"/>
    </source>
</evidence>
<keyword evidence="6" id="KW-1185">Reference proteome</keyword>
<dbReference type="GO" id="GO:0006303">
    <property type="term" value="P:double-strand break repair via nonhomologous end joining"/>
    <property type="evidence" value="ECO:0007669"/>
    <property type="project" value="UniProtKB-ARBA"/>
</dbReference>
<organism evidence="6 7">
    <name type="scientific">Trichoplusia ni</name>
    <name type="common">Cabbage looper</name>
    <dbReference type="NCBI Taxonomy" id="7111"/>
    <lineage>
        <taxon>Eukaryota</taxon>
        <taxon>Metazoa</taxon>
        <taxon>Ecdysozoa</taxon>
        <taxon>Arthropoda</taxon>
        <taxon>Hexapoda</taxon>
        <taxon>Insecta</taxon>
        <taxon>Pterygota</taxon>
        <taxon>Neoptera</taxon>
        <taxon>Endopterygota</taxon>
        <taxon>Lepidoptera</taxon>
        <taxon>Glossata</taxon>
        <taxon>Ditrysia</taxon>
        <taxon>Noctuoidea</taxon>
        <taxon>Noctuidae</taxon>
        <taxon>Plusiinae</taxon>
        <taxon>Trichoplusia</taxon>
    </lineage>
</organism>
<dbReference type="Pfam" id="PF09302">
    <property type="entry name" value="XLF"/>
    <property type="match status" value="1"/>
</dbReference>
<keyword evidence="3" id="KW-0234">DNA repair</keyword>
<dbReference type="OrthoDB" id="2155935at2759"/>
<evidence type="ECO:0000256" key="1">
    <source>
        <dbReference type="ARBA" id="ARBA00004123"/>
    </source>
</evidence>
<dbReference type="Proteomes" id="UP000322000">
    <property type="component" value="Chromosome 14"/>
</dbReference>
<feature type="domain" description="XLF-like N-terminal" evidence="5">
    <location>
        <begin position="2"/>
        <end position="109"/>
    </location>
</feature>
<reference evidence="7" key="1">
    <citation type="submission" date="2025-08" db="UniProtKB">
        <authorList>
            <consortium name="RefSeq"/>
        </authorList>
    </citation>
    <scope>IDENTIFICATION</scope>
</reference>
<gene>
    <name evidence="7" type="primary">LOC113500908</name>
</gene>
<name>A0A7E5WBV6_TRINI</name>
<dbReference type="KEGG" id="tnl:113500908"/>
<dbReference type="CDD" id="cd22285">
    <property type="entry name" value="HD_XLF_N"/>
    <property type="match status" value="1"/>
</dbReference>
<proteinExistence type="predicted"/>
<dbReference type="Gene3D" id="2.170.210.10">
    <property type="entry name" value="DNA double-strand break repair and VJ recombination XRCC4, N-terminal"/>
    <property type="match status" value="1"/>
</dbReference>